<evidence type="ECO:0000256" key="4">
    <source>
        <dbReference type="PROSITE-ProRule" id="PRU00221"/>
    </source>
</evidence>
<dbReference type="Pfam" id="PF12937">
    <property type="entry name" value="F-box-like"/>
    <property type="match status" value="1"/>
</dbReference>
<dbReference type="CDD" id="cd22147">
    <property type="entry name" value="F-box_SpPof1-like"/>
    <property type="match status" value="1"/>
</dbReference>
<dbReference type="PROSITE" id="PS50082">
    <property type="entry name" value="WD_REPEATS_2"/>
    <property type="match status" value="7"/>
</dbReference>
<dbReference type="InterPro" id="IPR001810">
    <property type="entry name" value="F-box_dom"/>
</dbReference>
<dbReference type="PANTHER" id="PTHR19872:SF9">
    <property type="entry name" value="UBIQUITIN-BINDING SDF UBIQUITIN LIGASE COMPLEX SUBUNIT"/>
    <property type="match status" value="1"/>
</dbReference>
<keyword evidence="8" id="KW-1185">Reference proteome</keyword>
<evidence type="ECO:0000259" key="6">
    <source>
        <dbReference type="PROSITE" id="PS50181"/>
    </source>
</evidence>
<dbReference type="PANTHER" id="PTHR19872">
    <property type="entry name" value="UBIQUITIN LIGASE SPECIFICITY FACTOR/HREP PROTEIN"/>
    <property type="match status" value="1"/>
</dbReference>
<dbReference type="SUPFAM" id="SSF50978">
    <property type="entry name" value="WD40 repeat-like"/>
    <property type="match status" value="1"/>
</dbReference>
<evidence type="ECO:0000313" key="8">
    <source>
        <dbReference type="Proteomes" id="UP000623467"/>
    </source>
</evidence>
<accession>A0A8H7D5G6</accession>
<dbReference type="CDD" id="cd00200">
    <property type="entry name" value="WD40"/>
    <property type="match status" value="1"/>
</dbReference>
<dbReference type="PROSITE" id="PS50181">
    <property type="entry name" value="FBOX"/>
    <property type="match status" value="1"/>
</dbReference>
<feature type="region of interest" description="Disordered" evidence="5">
    <location>
        <begin position="203"/>
        <end position="244"/>
    </location>
</feature>
<keyword evidence="1 4" id="KW-0853">WD repeat</keyword>
<dbReference type="Proteomes" id="UP000623467">
    <property type="component" value="Unassembled WGS sequence"/>
</dbReference>
<evidence type="ECO:0000313" key="7">
    <source>
        <dbReference type="EMBL" id="KAF7359518.1"/>
    </source>
</evidence>
<dbReference type="AlphaFoldDB" id="A0A8H7D5G6"/>
<dbReference type="InterPro" id="IPR036322">
    <property type="entry name" value="WD40_repeat_dom_sf"/>
</dbReference>
<dbReference type="InterPro" id="IPR019775">
    <property type="entry name" value="WD40_repeat_CS"/>
</dbReference>
<dbReference type="EMBL" id="JACAZH010000009">
    <property type="protein sequence ID" value="KAF7359518.1"/>
    <property type="molecule type" value="Genomic_DNA"/>
</dbReference>
<dbReference type="InterPro" id="IPR020472">
    <property type="entry name" value="WD40_PAC1"/>
</dbReference>
<sequence>MVVCDTIPAARLANGEDLLPFTQADEEEPCIEPEPVPEPSASDSPPAAQALYEGTNLKLQQSLDALPFEERETVNTIWASFSSSSHPRRELILHGLLTMCCFSQLSLLAEQLAHIIRIDPFAIFPREVSLKILAHLDATSLCRAAQVTKKWKALADDDILWRGICEQHIGQKCRKCGWGLPILEKKRTYRKSSSPAPELAAAVAELDSGSGSGSGSSKRRLTDNLCDSRPLKRQRSESHTPQADMDALSIADDESLSHPLLAPNRPMPDRQQSATRPWKDVYSERLTIERNWRRGRCTVRTLKGHTDGVMCLQFSETLSNPDFPVLITGSYDRTVRVWNLETGVEIHCLKGHTRAVRALQFDDAKLITGSMDHTLKVWDWRRGKCIRTLTGHTEGIVCLNFDLNVLVSGSVDSTIKVWNLRTGGAFTLRGHTDWVNSVQLWDSNPDARSAPSSSFSFDNDAGMGSASPSPCGGAPQIDPGKMLFSASDDGTIKLWDLTLRTCVRVFTGHVGQVQSMKILLADECNGSADPEENQTTDESDRASQPEAGPFRSSSSSNEPNVGTNKLTAAASSSLIPSRKKPLLISGSLDNTIKLWDIDTSETISTFFGHIEGVWAVASDKLRLVSGSHDRTIKVWSRDEGKCTATLVGHRAAVSCVALGEDKIVSGSDDWDVKVWSFSG</sequence>
<feature type="region of interest" description="Disordered" evidence="5">
    <location>
        <begin position="257"/>
        <end position="277"/>
    </location>
</feature>
<dbReference type="InterPro" id="IPR036047">
    <property type="entry name" value="F-box-like_dom_sf"/>
</dbReference>
<feature type="repeat" description="WD" evidence="4">
    <location>
        <begin position="389"/>
        <end position="428"/>
    </location>
</feature>
<dbReference type="SUPFAM" id="SSF81383">
    <property type="entry name" value="F-box domain"/>
    <property type="match status" value="1"/>
</dbReference>
<feature type="region of interest" description="Disordered" evidence="5">
    <location>
        <begin position="27"/>
        <end position="47"/>
    </location>
</feature>
<dbReference type="PROSITE" id="PS00678">
    <property type="entry name" value="WD_REPEATS_1"/>
    <property type="match status" value="4"/>
</dbReference>
<feature type="repeat" description="WD" evidence="4">
    <location>
        <begin position="582"/>
        <end position="605"/>
    </location>
</feature>
<dbReference type="InterPro" id="IPR001680">
    <property type="entry name" value="WD40_rpt"/>
</dbReference>
<feature type="repeat" description="WD" evidence="4">
    <location>
        <begin position="646"/>
        <end position="679"/>
    </location>
</feature>
<dbReference type="PRINTS" id="PR00320">
    <property type="entry name" value="GPROTEINBRPT"/>
</dbReference>
<evidence type="ECO:0000256" key="2">
    <source>
        <dbReference type="ARBA" id="ARBA00022737"/>
    </source>
</evidence>
<evidence type="ECO:0000256" key="5">
    <source>
        <dbReference type="SAM" id="MobiDB-lite"/>
    </source>
</evidence>
<evidence type="ECO:0000256" key="3">
    <source>
        <dbReference type="ARBA" id="ARBA00022786"/>
    </source>
</evidence>
<feature type="region of interest" description="Disordered" evidence="5">
    <location>
        <begin position="525"/>
        <end position="564"/>
    </location>
</feature>
<feature type="repeat" description="WD" evidence="4">
    <location>
        <begin position="302"/>
        <end position="348"/>
    </location>
</feature>
<dbReference type="SMART" id="SM00256">
    <property type="entry name" value="FBOX"/>
    <property type="match status" value="1"/>
</dbReference>
<dbReference type="InterPro" id="IPR051075">
    <property type="entry name" value="SCF_subunit_WD-repeat"/>
</dbReference>
<feature type="compositionally biased region" description="Polar residues" evidence="5">
    <location>
        <begin position="551"/>
        <end position="564"/>
    </location>
</feature>
<proteinExistence type="predicted"/>
<dbReference type="InterPro" id="IPR015943">
    <property type="entry name" value="WD40/YVTN_repeat-like_dom_sf"/>
</dbReference>
<keyword evidence="3" id="KW-0833">Ubl conjugation pathway</keyword>
<keyword evidence="2" id="KW-0677">Repeat</keyword>
<feature type="region of interest" description="Disordered" evidence="5">
    <location>
        <begin position="451"/>
        <end position="480"/>
    </location>
</feature>
<dbReference type="Pfam" id="PF00400">
    <property type="entry name" value="WD40"/>
    <property type="match status" value="7"/>
</dbReference>
<dbReference type="Gene3D" id="2.130.10.10">
    <property type="entry name" value="YVTN repeat-like/Quinoprotein amine dehydrogenase"/>
    <property type="match status" value="4"/>
</dbReference>
<dbReference type="OrthoDB" id="5580488at2759"/>
<name>A0A8H7D5G6_9AGAR</name>
<dbReference type="Gene3D" id="1.20.1280.50">
    <property type="match status" value="1"/>
</dbReference>
<reference evidence="7" key="1">
    <citation type="submission" date="2020-05" db="EMBL/GenBank/DDBJ databases">
        <title>Mycena genomes resolve the evolution of fungal bioluminescence.</title>
        <authorList>
            <person name="Tsai I.J."/>
        </authorList>
    </citation>
    <scope>NUCLEOTIDE SEQUENCE</scope>
    <source>
        <strain evidence="7">160909Yilan</strain>
    </source>
</reference>
<comment type="caution">
    <text evidence="7">The sequence shown here is derived from an EMBL/GenBank/DDBJ whole genome shotgun (WGS) entry which is preliminary data.</text>
</comment>
<gene>
    <name evidence="7" type="ORF">MSAN_01294800</name>
</gene>
<feature type="repeat" description="WD" evidence="4">
    <location>
        <begin position="606"/>
        <end position="645"/>
    </location>
</feature>
<dbReference type="SMART" id="SM00320">
    <property type="entry name" value="WD40"/>
    <property type="match status" value="7"/>
</dbReference>
<feature type="repeat" description="WD" evidence="4">
    <location>
        <begin position="480"/>
        <end position="505"/>
    </location>
</feature>
<protein>
    <recommendedName>
        <fullName evidence="6">F-box domain-containing protein</fullName>
    </recommendedName>
</protein>
<dbReference type="PROSITE" id="PS50294">
    <property type="entry name" value="WD_REPEATS_REGION"/>
    <property type="match status" value="4"/>
</dbReference>
<feature type="domain" description="F-box" evidence="6">
    <location>
        <begin position="118"/>
        <end position="164"/>
    </location>
</feature>
<feature type="repeat" description="WD" evidence="4">
    <location>
        <begin position="349"/>
        <end position="388"/>
    </location>
</feature>
<evidence type="ECO:0000256" key="1">
    <source>
        <dbReference type="ARBA" id="ARBA00022574"/>
    </source>
</evidence>
<organism evidence="7 8">
    <name type="scientific">Mycena sanguinolenta</name>
    <dbReference type="NCBI Taxonomy" id="230812"/>
    <lineage>
        <taxon>Eukaryota</taxon>
        <taxon>Fungi</taxon>
        <taxon>Dikarya</taxon>
        <taxon>Basidiomycota</taxon>
        <taxon>Agaricomycotina</taxon>
        <taxon>Agaricomycetes</taxon>
        <taxon>Agaricomycetidae</taxon>
        <taxon>Agaricales</taxon>
        <taxon>Marasmiineae</taxon>
        <taxon>Mycenaceae</taxon>
        <taxon>Mycena</taxon>
    </lineage>
</organism>